<keyword evidence="2" id="KW-0732">Signal</keyword>
<evidence type="ECO:0008006" key="5">
    <source>
        <dbReference type="Google" id="ProtNLM"/>
    </source>
</evidence>
<name>A0ABX7P706_9BACT</name>
<dbReference type="PROSITE" id="PS51257">
    <property type="entry name" value="PROKAR_LIPOPROTEIN"/>
    <property type="match status" value="1"/>
</dbReference>
<feature type="signal peptide" evidence="2">
    <location>
        <begin position="1"/>
        <end position="26"/>
    </location>
</feature>
<evidence type="ECO:0000313" key="4">
    <source>
        <dbReference type="Proteomes" id="UP000662747"/>
    </source>
</evidence>
<sequence>MHRHPWMLPAWALMGSLAAGCGTAHSHVTWQDPPPRQEVVAEAEKSPPAPPEPAAPSAVADPKAFAARFPNPSLCEAAARRVQQSESRDEGWAALKACIEYTPFTQLNALLGRAWAKDLSERPEGASLIARVVAQRGGAVSGEIQTLQERRIPIFSLSSAMDRPDTYKGRYVLLRARVADQRTEGERSTVWLVEQTLTPVESDAPVGYSERMDSLSSYSGDLDGQTQLTGVGRIGGTVQSRQRSERTLTRKNYDNISDETGREALGRLPREDPFLETRRDYVILARFDGMRVTSGGGDTDDEAPRIPVLTIVSYHTPHPLVVY</sequence>
<feature type="chain" id="PRO_5045816050" description="Lipoprotein" evidence="2">
    <location>
        <begin position="27"/>
        <end position="323"/>
    </location>
</feature>
<dbReference type="Proteomes" id="UP000662747">
    <property type="component" value="Chromosome"/>
</dbReference>
<dbReference type="RefSeq" id="WP_206727837.1">
    <property type="nucleotide sequence ID" value="NZ_CP071090.1"/>
</dbReference>
<proteinExistence type="predicted"/>
<evidence type="ECO:0000256" key="1">
    <source>
        <dbReference type="SAM" id="MobiDB-lite"/>
    </source>
</evidence>
<gene>
    <name evidence="3" type="ORF">JY651_15730</name>
</gene>
<accession>A0ABX7P706</accession>
<feature type="region of interest" description="Disordered" evidence="1">
    <location>
        <begin position="37"/>
        <end position="60"/>
    </location>
</feature>
<reference evidence="3 4" key="1">
    <citation type="submission" date="2021-02" db="EMBL/GenBank/DDBJ databases">
        <title>De Novo genome assembly of isolated myxobacteria.</title>
        <authorList>
            <person name="Stevens D.C."/>
        </authorList>
    </citation>
    <scope>NUCLEOTIDE SEQUENCE [LARGE SCALE GENOMIC DNA]</scope>
    <source>
        <strain evidence="4">SCPEA02</strain>
    </source>
</reference>
<evidence type="ECO:0000313" key="3">
    <source>
        <dbReference type="EMBL" id="QSQ26289.1"/>
    </source>
</evidence>
<protein>
    <recommendedName>
        <fullName evidence="5">Lipoprotein</fullName>
    </recommendedName>
</protein>
<keyword evidence="4" id="KW-1185">Reference proteome</keyword>
<organism evidence="3 4">
    <name type="scientific">Pyxidicoccus parkwayensis</name>
    <dbReference type="NCBI Taxonomy" id="2813578"/>
    <lineage>
        <taxon>Bacteria</taxon>
        <taxon>Pseudomonadati</taxon>
        <taxon>Myxococcota</taxon>
        <taxon>Myxococcia</taxon>
        <taxon>Myxococcales</taxon>
        <taxon>Cystobacterineae</taxon>
        <taxon>Myxococcaceae</taxon>
        <taxon>Pyxidicoccus</taxon>
    </lineage>
</organism>
<evidence type="ECO:0000256" key="2">
    <source>
        <dbReference type="SAM" id="SignalP"/>
    </source>
</evidence>
<dbReference type="EMBL" id="CP071090">
    <property type="protein sequence ID" value="QSQ26289.1"/>
    <property type="molecule type" value="Genomic_DNA"/>
</dbReference>